<dbReference type="InterPro" id="IPR039968">
    <property type="entry name" value="BcerS-like"/>
</dbReference>
<proteinExistence type="predicted"/>
<dbReference type="PANTHER" id="PTHR41368:SF1">
    <property type="entry name" value="PROTEIN YGHO"/>
    <property type="match status" value="1"/>
</dbReference>
<dbReference type="Proteomes" id="UP000077177">
    <property type="component" value="Chromosome"/>
</dbReference>
<protein>
    <recommendedName>
        <fullName evidence="3">N-acetyltransferase domain-containing protein</fullName>
    </recommendedName>
</protein>
<keyword evidence="2" id="KW-1185">Reference proteome</keyword>
<gene>
    <name evidence="1" type="ORF">SY85_08680</name>
</gene>
<reference evidence="2" key="1">
    <citation type="submission" date="2015-01" db="EMBL/GenBank/DDBJ databases">
        <title>Flavisolibacter sp./LCS9/ whole genome sequencing.</title>
        <authorList>
            <person name="Kim M.K."/>
            <person name="Srinivasan S."/>
            <person name="Lee J.-J."/>
        </authorList>
    </citation>
    <scope>NUCLEOTIDE SEQUENCE [LARGE SCALE GENOMIC DNA]</scope>
    <source>
        <strain evidence="2">LCS9</strain>
    </source>
</reference>
<dbReference type="STRING" id="1492898.SY85_08680"/>
<name>A0A172TUA6_9BACT</name>
<organism evidence="1 2">
    <name type="scientific">Flavisolibacter tropicus</name>
    <dbReference type="NCBI Taxonomy" id="1492898"/>
    <lineage>
        <taxon>Bacteria</taxon>
        <taxon>Pseudomonadati</taxon>
        <taxon>Bacteroidota</taxon>
        <taxon>Chitinophagia</taxon>
        <taxon>Chitinophagales</taxon>
        <taxon>Chitinophagaceae</taxon>
        <taxon>Flavisolibacter</taxon>
    </lineage>
</organism>
<accession>A0A172TUA6</accession>
<evidence type="ECO:0000313" key="1">
    <source>
        <dbReference type="EMBL" id="ANE50566.1"/>
    </source>
</evidence>
<dbReference type="SUPFAM" id="SSF55729">
    <property type="entry name" value="Acyl-CoA N-acyltransferases (Nat)"/>
    <property type="match status" value="1"/>
</dbReference>
<dbReference type="AlphaFoldDB" id="A0A172TUA6"/>
<dbReference type="KEGG" id="fla:SY85_08680"/>
<evidence type="ECO:0000313" key="2">
    <source>
        <dbReference type="Proteomes" id="UP000077177"/>
    </source>
</evidence>
<dbReference type="InterPro" id="IPR016181">
    <property type="entry name" value="Acyl_CoA_acyltransferase"/>
</dbReference>
<dbReference type="OrthoDB" id="9806005at2"/>
<reference evidence="1 2" key="2">
    <citation type="journal article" date="2016" name="Int. J. Syst. Evol. Microbiol.">
        <title>Flavisolibacter tropicus sp. nov., isolated from tropical soil.</title>
        <authorList>
            <person name="Lee J.J."/>
            <person name="Kang M.S."/>
            <person name="Kim G.S."/>
            <person name="Lee C.S."/>
            <person name="Lim S."/>
            <person name="Lee J."/>
            <person name="Roh S.H."/>
            <person name="Kang H."/>
            <person name="Ha J.M."/>
            <person name="Bae S."/>
            <person name="Jung H.Y."/>
            <person name="Kim M.K."/>
        </authorList>
    </citation>
    <scope>NUCLEOTIDE SEQUENCE [LARGE SCALE GENOMIC DNA]</scope>
    <source>
        <strain evidence="1 2">LCS9</strain>
    </source>
</reference>
<dbReference type="PANTHER" id="PTHR41368">
    <property type="entry name" value="PROTEIN YGHO"/>
    <property type="match status" value="1"/>
</dbReference>
<dbReference type="EMBL" id="CP011390">
    <property type="protein sequence ID" value="ANE50566.1"/>
    <property type="molecule type" value="Genomic_DNA"/>
</dbReference>
<evidence type="ECO:0008006" key="3">
    <source>
        <dbReference type="Google" id="ProtNLM"/>
    </source>
</evidence>
<dbReference type="PATRIC" id="fig|1492898.3.peg.1864"/>
<dbReference type="RefSeq" id="WP_066403620.1">
    <property type="nucleotide sequence ID" value="NZ_CP011390.1"/>
</dbReference>
<sequence>MTGFRLIEVTTPQLANDFLQANVQINKNNPNYIRPLDKDINDVFDKEKNKAFRFGTVIRWVLKNEKDELIGRIAAFTNKKYRNKGDDGPVGGVGFFDCINNQNAADMLFDVAKHWLLKHGVEAMDGPINFGERDRWWGLVVKGFQSPLYCMNYNLPYYQELFETYGFQPFFNQICFGKSPKQKLNDKLLERHAHFEKDPAYSVRNLKKGQLEKYAGDFATVYNAAWAGHGGLKEMKKEQVIQMFKKMKPIMDERILWFAYENEKPIGIFINLPDLNQWFKYLNGQFGLLDKLKFLWVKKTKPCTKFTGLVFGIIPEFQGKGIDAFIIGEAYKTVVKLDYTEYEMQWIGDFNPKMINVALGMGNVHESRKLTTYRYLFDRTKEFKRHPILA</sequence>